<accession>A0AAV5GJD5</accession>
<proteinExistence type="predicted"/>
<dbReference type="Proteomes" id="UP001342314">
    <property type="component" value="Unassembled WGS sequence"/>
</dbReference>
<dbReference type="SUPFAM" id="SSF53167">
    <property type="entry name" value="Purine and uridine phosphorylases"/>
    <property type="match status" value="1"/>
</dbReference>
<reference evidence="2 3" key="1">
    <citation type="submission" date="2021-12" db="EMBL/GenBank/DDBJ databases">
        <title>High titer production of polyol ester of fatty acids by Rhodotorula paludigena BS15 towards product separation-free biomass refinery.</title>
        <authorList>
            <person name="Mano J."/>
            <person name="Ono H."/>
            <person name="Tanaka T."/>
            <person name="Naito K."/>
            <person name="Sushida H."/>
            <person name="Ike M."/>
            <person name="Tokuyasu K."/>
            <person name="Kitaoka M."/>
        </authorList>
    </citation>
    <scope>NUCLEOTIDE SEQUENCE [LARGE SCALE GENOMIC DNA]</scope>
    <source>
        <strain evidence="2 3">BS15</strain>
    </source>
</reference>
<evidence type="ECO:0000313" key="3">
    <source>
        <dbReference type="Proteomes" id="UP001342314"/>
    </source>
</evidence>
<dbReference type="GO" id="GO:0004850">
    <property type="term" value="F:uridine phosphorylase activity"/>
    <property type="evidence" value="ECO:0007669"/>
    <property type="project" value="TreeGrafter"/>
</dbReference>
<dbReference type="AlphaFoldDB" id="A0AAV5GJD5"/>
<name>A0AAV5GJD5_9BASI</name>
<evidence type="ECO:0000259" key="1">
    <source>
        <dbReference type="Pfam" id="PF01048"/>
    </source>
</evidence>
<keyword evidence="3" id="KW-1185">Reference proteome</keyword>
<comment type="caution">
    <text evidence="2">The sequence shown here is derived from an EMBL/GenBank/DDBJ whole genome shotgun (WGS) entry which is preliminary data.</text>
</comment>
<sequence>MKDKISNANFPKDGCTTSQSKRVANRVITVGDPARLHRFKRFLDAEPKPFELSSARGYTTVTGRYRGVPVTLIAIGMGVAMVDFFVREVRAVVEGDLAIIRFGSCGSLTSSLPVGSIGVPEQAMTISTNYAHWHGDAAAQEPPYLFSPAIPADPGLHDSLLSTLENAVASPSCKVHAPKLHASADCFYSSQGRIDRNFADDNDTLIDDLVAKNPDCSSLEMETAHLFHLASISRPSATPSRIRAAACHMVFAGRRGDGTGDFIDPDVVADLEPKVGRACLDAIIGWNVEREHPPAGTVWAK</sequence>
<feature type="domain" description="Nucleoside phosphorylase" evidence="1">
    <location>
        <begin position="26"/>
        <end position="231"/>
    </location>
</feature>
<dbReference type="GO" id="GO:0005829">
    <property type="term" value="C:cytosol"/>
    <property type="evidence" value="ECO:0007669"/>
    <property type="project" value="TreeGrafter"/>
</dbReference>
<organism evidence="2 3">
    <name type="scientific">Rhodotorula paludigena</name>
    <dbReference type="NCBI Taxonomy" id="86838"/>
    <lineage>
        <taxon>Eukaryota</taxon>
        <taxon>Fungi</taxon>
        <taxon>Dikarya</taxon>
        <taxon>Basidiomycota</taxon>
        <taxon>Pucciniomycotina</taxon>
        <taxon>Microbotryomycetes</taxon>
        <taxon>Sporidiobolales</taxon>
        <taxon>Sporidiobolaceae</taxon>
        <taxon>Rhodotorula</taxon>
    </lineage>
</organism>
<dbReference type="EMBL" id="BQKY01000011">
    <property type="protein sequence ID" value="GJN92571.1"/>
    <property type="molecule type" value="Genomic_DNA"/>
</dbReference>
<dbReference type="GO" id="GO:0006218">
    <property type="term" value="P:uridine catabolic process"/>
    <property type="evidence" value="ECO:0007669"/>
    <property type="project" value="TreeGrafter"/>
</dbReference>
<evidence type="ECO:0000313" key="2">
    <source>
        <dbReference type="EMBL" id="GJN92571.1"/>
    </source>
</evidence>
<dbReference type="CDD" id="cd17769">
    <property type="entry name" value="NP_TgUP-like"/>
    <property type="match status" value="1"/>
</dbReference>
<dbReference type="Gene3D" id="3.40.50.1580">
    <property type="entry name" value="Nucleoside phosphorylase domain"/>
    <property type="match status" value="1"/>
</dbReference>
<gene>
    <name evidence="2" type="ORF">Rhopal_005601-T1</name>
</gene>
<dbReference type="Pfam" id="PF01048">
    <property type="entry name" value="PNP_UDP_1"/>
    <property type="match status" value="1"/>
</dbReference>
<dbReference type="InterPro" id="IPR000845">
    <property type="entry name" value="Nucleoside_phosphorylase_d"/>
</dbReference>
<dbReference type="InterPro" id="IPR035994">
    <property type="entry name" value="Nucleoside_phosphorylase_sf"/>
</dbReference>
<protein>
    <recommendedName>
        <fullName evidence="1">Nucleoside phosphorylase domain-containing protein</fullName>
    </recommendedName>
</protein>
<dbReference type="PANTHER" id="PTHR43691">
    <property type="entry name" value="URIDINE PHOSPHORYLASE"/>
    <property type="match status" value="1"/>
</dbReference>
<dbReference type="PANTHER" id="PTHR43691:SF14">
    <property type="entry name" value="URIDINE PHOSPHORYLASE"/>
    <property type="match status" value="1"/>
</dbReference>